<dbReference type="GO" id="GO:0047493">
    <property type="term" value="F:ceramide cholinephosphotransferase activity"/>
    <property type="evidence" value="ECO:0007669"/>
    <property type="project" value="TreeGrafter"/>
</dbReference>
<accession>A0AAW0SKH3</accession>
<feature type="compositionally biased region" description="Gly residues" evidence="9">
    <location>
        <begin position="27"/>
        <end position="38"/>
    </location>
</feature>
<keyword evidence="5" id="KW-0746">Sphingolipid metabolism</keyword>
<keyword evidence="7" id="KW-0443">Lipid metabolism</keyword>
<dbReference type="EMBL" id="JARAKH010000049">
    <property type="protein sequence ID" value="KAK8375664.1"/>
    <property type="molecule type" value="Genomic_DNA"/>
</dbReference>
<evidence type="ECO:0000256" key="8">
    <source>
        <dbReference type="ARBA" id="ARBA00023136"/>
    </source>
</evidence>
<dbReference type="GO" id="GO:0006686">
    <property type="term" value="P:sphingomyelin biosynthetic process"/>
    <property type="evidence" value="ECO:0007669"/>
    <property type="project" value="TreeGrafter"/>
</dbReference>
<organism evidence="12 13">
    <name type="scientific">Scylla paramamosain</name>
    <name type="common">Mud crab</name>
    <dbReference type="NCBI Taxonomy" id="85552"/>
    <lineage>
        <taxon>Eukaryota</taxon>
        <taxon>Metazoa</taxon>
        <taxon>Ecdysozoa</taxon>
        <taxon>Arthropoda</taxon>
        <taxon>Crustacea</taxon>
        <taxon>Multicrustacea</taxon>
        <taxon>Malacostraca</taxon>
        <taxon>Eumalacostraca</taxon>
        <taxon>Eucarida</taxon>
        <taxon>Decapoda</taxon>
        <taxon>Pleocyemata</taxon>
        <taxon>Brachyura</taxon>
        <taxon>Eubrachyura</taxon>
        <taxon>Portunoidea</taxon>
        <taxon>Portunidae</taxon>
        <taxon>Portuninae</taxon>
        <taxon>Scylla</taxon>
    </lineage>
</organism>
<comment type="caution">
    <text evidence="12">The sequence shown here is derived from an EMBL/GenBank/DDBJ whole genome shotgun (WGS) entry which is preliminary data.</text>
</comment>
<feature type="transmembrane region" description="Helical" evidence="10">
    <location>
        <begin position="328"/>
        <end position="347"/>
    </location>
</feature>
<evidence type="ECO:0000256" key="2">
    <source>
        <dbReference type="ARBA" id="ARBA00005441"/>
    </source>
</evidence>
<dbReference type="GO" id="GO:0033188">
    <property type="term" value="F:sphingomyelin synthase activity"/>
    <property type="evidence" value="ECO:0007669"/>
    <property type="project" value="TreeGrafter"/>
</dbReference>
<dbReference type="InterPro" id="IPR045221">
    <property type="entry name" value="Sphingomyelin_synth-like"/>
</dbReference>
<dbReference type="Proteomes" id="UP001487740">
    <property type="component" value="Unassembled WGS sequence"/>
</dbReference>
<name>A0AAW0SKH3_SCYPA</name>
<evidence type="ECO:0000313" key="12">
    <source>
        <dbReference type="EMBL" id="KAK8375663.1"/>
    </source>
</evidence>
<dbReference type="EMBL" id="JARAKH010000049">
    <property type="protein sequence ID" value="KAK8375663.1"/>
    <property type="molecule type" value="Genomic_DNA"/>
</dbReference>
<dbReference type="GO" id="GO:0005886">
    <property type="term" value="C:plasma membrane"/>
    <property type="evidence" value="ECO:0007669"/>
    <property type="project" value="TreeGrafter"/>
</dbReference>
<evidence type="ECO:0000259" key="11">
    <source>
        <dbReference type="Pfam" id="PF14360"/>
    </source>
</evidence>
<feature type="region of interest" description="Disordered" evidence="9">
    <location>
        <begin position="1"/>
        <end position="38"/>
    </location>
</feature>
<dbReference type="GO" id="GO:0046513">
    <property type="term" value="P:ceramide biosynthetic process"/>
    <property type="evidence" value="ECO:0007669"/>
    <property type="project" value="TreeGrafter"/>
</dbReference>
<keyword evidence="4 10" id="KW-0812">Transmembrane</keyword>
<evidence type="ECO:0000313" key="13">
    <source>
        <dbReference type="Proteomes" id="UP001487740"/>
    </source>
</evidence>
<keyword evidence="3" id="KW-0808">Transferase</keyword>
<keyword evidence="8 10" id="KW-0472">Membrane</keyword>
<dbReference type="GO" id="GO:0005789">
    <property type="term" value="C:endoplasmic reticulum membrane"/>
    <property type="evidence" value="ECO:0007669"/>
    <property type="project" value="TreeGrafter"/>
</dbReference>
<evidence type="ECO:0000256" key="6">
    <source>
        <dbReference type="ARBA" id="ARBA00022989"/>
    </source>
</evidence>
<evidence type="ECO:0000256" key="5">
    <source>
        <dbReference type="ARBA" id="ARBA00022919"/>
    </source>
</evidence>
<protein>
    <recommendedName>
        <fullName evidence="11">Sphingomyelin synthase-like domain-containing protein</fullName>
    </recommendedName>
</protein>
<dbReference type="Pfam" id="PF14360">
    <property type="entry name" value="PAP2_C"/>
    <property type="match status" value="1"/>
</dbReference>
<feature type="transmembrane region" description="Helical" evidence="10">
    <location>
        <begin position="302"/>
        <end position="322"/>
    </location>
</feature>
<dbReference type="GO" id="GO:0000139">
    <property type="term" value="C:Golgi membrane"/>
    <property type="evidence" value="ECO:0007669"/>
    <property type="project" value="TreeGrafter"/>
</dbReference>
<feature type="transmembrane region" description="Helical" evidence="10">
    <location>
        <begin position="207"/>
        <end position="225"/>
    </location>
</feature>
<evidence type="ECO:0000256" key="7">
    <source>
        <dbReference type="ARBA" id="ARBA00023098"/>
    </source>
</evidence>
<feature type="domain" description="Sphingomyelin synthase-like" evidence="11">
    <location>
        <begin position="299"/>
        <end position="371"/>
    </location>
</feature>
<sequence>MSSVRNGKRKNRPRYVTIVPAAPPPGGDGGEGGDGGGGVCIQPAPHTPLWLYFKMVLGGGSEGGRYGSVGESGGLMGEIQYCGSGGNSRSGTSSSASSVVDESDHCHMTHDVYQRLLANHDSYINANGVIKDGGGGMVKIPIPSPHRDEPRFPKEKFKTLLAFLFLFSNWIFTTASLALTHERVPNYKPLPDVTLDAVTTQEWGLDVSEIIIMITVYLCVMVLLFHKHRWILFRRVFLMMGLLYFYRSITMYVTVLPVANPHYPCAPKANYTSPVLVAKRVIQLLSGFGLSINGKHTFCGDYIYSGHTVCLVLAYLVVREYTPRRWWLLHWCFALLAVTGVVMVLIARGHYTVDCIIAYYITTRIFYIYHTLANNTSLKESGPSNFFERLWWYPLFWRFERNVQGVVPRHYEWPLPWPRRWSSKNPQRTS</sequence>
<evidence type="ECO:0000256" key="3">
    <source>
        <dbReference type="ARBA" id="ARBA00022679"/>
    </source>
</evidence>
<keyword evidence="6 10" id="KW-1133">Transmembrane helix</keyword>
<evidence type="ECO:0000256" key="10">
    <source>
        <dbReference type="SAM" id="Phobius"/>
    </source>
</evidence>
<feature type="compositionally biased region" description="Basic residues" evidence="9">
    <location>
        <begin position="1"/>
        <end position="13"/>
    </location>
</feature>
<evidence type="ECO:0000256" key="9">
    <source>
        <dbReference type="SAM" id="MobiDB-lite"/>
    </source>
</evidence>
<feature type="transmembrane region" description="Helical" evidence="10">
    <location>
        <begin position="237"/>
        <end position="259"/>
    </location>
</feature>
<gene>
    <name evidence="12" type="ORF">O3P69_008451</name>
</gene>
<evidence type="ECO:0000256" key="1">
    <source>
        <dbReference type="ARBA" id="ARBA00004141"/>
    </source>
</evidence>
<dbReference type="InterPro" id="IPR025749">
    <property type="entry name" value="Sphingomyelin_synth-like_dom"/>
</dbReference>
<proteinExistence type="inferred from homology"/>
<dbReference type="PANTHER" id="PTHR21290">
    <property type="entry name" value="SPHINGOMYELIN SYNTHETASE"/>
    <property type="match status" value="1"/>
</dbReference>
<keyword evidence="13" id="KW-1185">Reference proteome</keyword>
<dbReference type="AlphaFoldDB" id="A0AAW0SKH3"/>
<feature type="transmembrane region" description="Helical" evidence="10">
    <location>
        <begin position="160"/>
        <end position="179"/>
    </location>
</feature>
<comment type="subcellular location">
    <subcellularLocation>
        <location evidence="1">Membrane</location>
        <topology evidence="1">Multi-pass membrane protein</topology>
    </subcellularLocation>
</comment>
<dbReference type="PANTHER" id="PTHR21290:SF27">
    <property type="entry name" value="PHOSPHATIDYLCHOLINE:CERAMIDE CHOLINEPHOSPHOTRANSFERASE 1"/>
    <property type="match status" value="1"/>
</dbReference>
<reference evidence="12 13" key="1">
    <citation type="submission" date="2023-03" db="EMBL/GenBank/DDBJ databases">
        <title>High-quality genome of Scylla paramamosain provides insights in environmental adaptation.</title>
        <authorList>
            <person name="Zhang L."/>
        </authorList>
    </citation>
    <scope>NUCLEOTIDE SEQUENCE [LARGE SCALE GENOMIC DNA]</scope>
    <source>
        <strain evidence="12">LZ_2023a</strain>
        <tissue evidence="12">Muscle</tissue>
    </source>
</reference>
<evidence type="ECO:0000256" key="4">
    <source>
        <dbReference type="ARBA" id="ARBA00022692"/>
    </source>
</evidence>
<comment type="similarity">
    <text evidence="2">Belongs to the sphingomyelin synthase family.</text>
</comment>